<dbReference type="AlphaFoldDB" id="A0A1D1ZKE9"/>
<dbReference type="GO" id="GO:0016020">
    <property type="term" value="C:membrane"/>
    <property type="evidence" value="ECO:0007669"/>
    <property type="project" value="UniProtKB-SubCell"/>
</dbReference>
<gene>
    <name evidence="11" type="primary">At1g33170_1</name>
    <name evidence="11" type="ORF">g.58468</name>
</gene>
<evidence type="ECO:0000313" key="11">
    <source>
        <dbReference type="EMBL" id="JAT67434.1"/>
    </source>
</evidence>
<keyword evidence="4 10" id="KW-0812">Transmembrane</keyword>
<dbReference type="GO" id="GO:0005768">
    <property type="term" value="C:endosome"/>
    <property type="evidence" value="ECO:0007669"/>
    <property type="project" value="TreeGrafter"/>
</dbReference>
<keyword evidence="6 10" id="KW-1133">Transmembrane helix</keyword>
<dbReference type="SUPFAM" id="SSF53335">
    <property type="entry name" value="S-adenosyl-L-methionine-dependent methyltransferases"/>
    <property type="match status" value="2"/>
</dbReference>
<name>A0A1D1ZKE9_9ARAE</name>
<evidence type="ECO:0000256" key="1">
    <source>
        <dbReference type="ARBA" id="ARBA00008361"/>
    </source>
</evidence>
<proteinExistence type="inferred from homology"/>
<dbReference type="GO" id="GO:0008168">
    <property type="term" value="F:methyltransferase activity"/>
    <property type="evidence" value="ECO:0007669"/>
    <property type="project" value="UniProtKB-UniRule"/>
</dbReference>
<organism evidence="11">
    <name type="scientific">Anthurium amnicola</name>
    <dbReference type="NCBI Taxonomy" id="1678845"/>
    <lineage>
        <taxon>Eukaryota</taxon>
        <taxon>Viridiplantae</taxon>
        <taxon>Streptophyta</taxon>
        <taxon>Embryophyta</taxon>
        <taxon>Tracheophyta</taxon>
        <taxon>Spermatophyta</taxon>
        <taxon>Magnoliopsida</taxon>
        <taxon>Liliopsida</taxon>
        <taxon>Araceae</taxon>
        <taxon>Pothoideae</taxon>
        <taxon>Potheae</taxon>
        <taxon>Anthurium</taxon>
    </lineage>
</organism>
<evidence type="ECO:0000256" key="7">
    <source>
        <dbReference type="ARBA" id="ARBA00023136"/>
    </source>
</evidence>
<dbReference type="EC" id="2.1.1.-" evidence="10"/>
<evidence type="ECO:0000256" key="2">
    <source>
        <dbReference type="ARBA" id="ARBA00022603"/>
    </source>
</evidence>
<keyword evidence="8 10" id="KW-0325">Glycoprotein</keyword>
<dbReference type="PANTHER" id="PTHR10108">
    <property type="entry name" value="SAM-DEPENDENT METHYLTRANSFERASE"/>
    <property type="match status" value="1"/>
</dbReference>
<evidence type="ECO:0000256" key="5">
    <source>
        <dbReference type="ARBA" id="ARBA00022968"/>
    </source>
</evidence>
<comment type="subcellular location">
    <subcellularLocation>
        <location evidence="9">Endomembrane system</location>
        <topology evidence="9">Single-pass type II membrane protein</topology>
    </subcellularLocation>
    <subcellularLocation>
        <location evidence="10">Membrane</location>
        <topology evidence="10">Single-pass type II membrane protein</topology>
    </subcellularLocation>
</comment>
<dbReference type="FunFam" id="3.40.50.150:FF:000076">
    <property type="entry name" value="probable methyltransferase PMT21"/>
    <property type="match status" value="1"/>
</dbReference>
<evidence type="ECO:0000256" key="8">
    <source>
        <dbReference type="ARBA" id="ARBA00023180"/>
    </source>
</evidence>
<dbReference type="InterPro" id="IPR004159">
    <property type="entry name" value="Put_SAM_MeTrfase"/>
</dbReference>
<keyword evidence="7 10" id="KW-0472">Membrane</keyword>
<keyword evidence="3 10" id="KW-0808">Transferase</keyword>
<dbReference type="EMBL" id="GDJX01000502">
    <property type="protein sequence ID" value="JAT67434.1"/>
    <property type="molecule type" value="Transcribed_RNA"/>
</dbReference>
<evidence type="ECO:0000256" key="9">
    <source>
        <dbReference type="ARBA" id="ARBA00060399"/>
    </source>
</evidence>
<evidence type="ECO:0000256" key="4">
    <source>
        <dbReference type="ARBA" id="ARBA00022692"/>
    </source>
</evidence>
<keyword evidence="5 10" id="KW-0735">Signal-anchor</keyword>
<sequence>MFRANLSLLPSPNRRTLAKLFLLSILCILSYLLGMYQNSRPRVPSHVSTQENSCIQPNITARVSPSAGAAAPPLDFEPRHSAASALPPVPDADELPPVGFCDLNFTDYCPCQDPTRERRFITQNLVHRERHCPGVDERVRCRVPRPDGYRTPVRWPESRDYIWFANVPSKRLTEAKKDQHWVRVEGDRLVFPGGGTSFPGGVEGYVAGMAKVVPLKTGEVRTVLDIGCGVASFGGYLLDFKILTMSVAPRDVHEAQVQFALERGLPAMLGVLSTHRLPYPSRSFDMAHCARCLVPWTDHDGLYLLEIDRLLRPGGYWVLSGPPINWKNMYKGWRRKPQDLQAEQTALEDLAKRLCWKKIAEKGAIAVWRKPTNHIHCTKKSMILKSAPFCEGIDPDAAWYQKMDTCITSLPKAETIEEVAGGALEKWPKRLTSIPPRVTSGSIKGISADTFNHDKQVWSKRVSHYSAYINLGLSGRYRNIMDMNAGLGGFAAALSNYPVWVMNVVPSDSKNNTLGVIYEKGLIGTYMDWCEAFSTYPRTYDLVHAAGLFSMYMNRCDIMDILLEIDRILRPEGAVILRDHVDIIVQAKRAADRLRWQSRIVHSELGPFHPEKLLIVDNSVELNSDRAARK</sequence>
<evidence type="ECO:0000256" key="3">
    <source>
        <dbReference type="ARBA" id="ARBA00022679"/>
    </source>
</evidence>
<keyword evidence="2 10" id="KW-0489">Methyltransferase</keyword>
<dbReference type="GO" id="GO:0032259">
    <property type="term" value="P:methylation"/>
    <property type="evidence" value="ECO:0007669"/>
    <property type="project" value="UniProtKB-KW"/>
</dbReference>
<reference evidence="11" key="1">
    <citation type="submission" date="2015-07" db="EMBL/GenBank/DDBJ databases">
        <title>Transcriptome Assembly of Anthurium amnicola.</title>
        <authorList>
            <person name="Suzuki J."/>
        </authorList>
    </citation>
    <scope>NUCLEOTIDE SEQUENCE</scope>
</reference>
<protein>
    <recommendedName>
        <fullName evidence="10">Methyltransferase</fullName>
        <ecNumber evidence="10">2.1.1.-</ecNumber>
    </recommendedName>
</protein>
<accession>A0A1D1ZKE9</accession>
<dbReference type="InterPro" id="IPR029063">
    <property type="entry name" value="SAM-dependent_MTases_sf"/>
</dbReference>
<dbReference type="GO" id="GO:0005802">
    <property type="term" value="C:trans-Golgi network"/>
    <property type="evidence" value="ECO:0007669"/>
    <property type="project" value="TreeGrafter"/>
</dbReference>
<dbReference type="Pfam" id="PF03141">
    <property type="entry name" value="Methyltransf_29"/>
    <property type="match status" value="1"/>
</dbReference>
<dbReference type="Gene3D" id="3.40.50.150">
    <property type="entry name" value="Vaccinia Virus protein VP39"/>
    <property type="match status" value="1"/>
</dbReference>
<feature type="transmembrane region" description="Helical" evidence="10">
    <location>
        <begin position="20"/>
        <end position="36"/>
    </location>
</feature>
<evidence type="ECO:0000256" key="6">
    <source>
        <dbReference type="ARBA" id="ARBA00022989"/>
    </source>
</evidence>
<dbReference type="PANTHER" id="PTHR10108:SF968">
    <property type="entry name" value="METHYLTRANSFERASE PMT19-RELATED"/>
    <property type="match status" value="1"/>
</dbReference>
<comment type="similarity">
    <text evidence="1 10">Belongs to the methyltransferase superfamily.</text>
</comment>
<dbReference type="CDD" id="cd02440">
    <property type="entry name" value="AdoMet_MTases"/>
    <property type="match status" value="1"/>
</dbReference>
<evidence type="ECO:0000256" key="10">
    <source>
        <dbReference type="RuleBase" id="RU366043"/>
    </source>
</evidence>